<evidence type="ECO:0000313" key="2">
    <source>
        <dbReference type="EMBL" id="KAG4423053.1"/>
    </source>
</evidence>
<evidence type="ECO:0008006" key="4">
    <source>
        <dbReference type="Google" id="ProtNLM"/>
    </source>
</evidence>
<dbReference type="AlphaFoldDB" id="A0A8H8BTJ6"/>
<gene>
    <name evidence="2" type="ORF">IFR04_003829</name>
</gene>
<dbReference type="EMBL" id="JAFJYH010000040">
    <property type="protein sequence ID" value="KAG4423053.1"/>
    <property type="molecule type" value="Genomic_DNA"/>
</dbReference>
<dbReference type="PANTHER" id="PTHR47990">
    <property type="entry name" value="2-OXOGLUTARATE (2OG) AND FE(II)-DEPENDENT OXYGENASE SUPERFAMILY PROTEIN-RELATED"/>
    <property type="match status" value="1"/>
</dbReference>
<protein>
    <recommendedName>
        <fullName evidence="4">Clavaminate synthase-like protein</fullName>
    </recommendedName>
</protein>
<organism evidence="2 3">
    <name type="scientific">Cadophora malorum</name>
    <dbReference type="NCBI Taxonomy" id="108018"/>
    <lineage>
        <taxon>Eukaryota</taxon>
        <taxon>Fungi</taxon>
        <taxon>Dikarya</taxon>
        <taxon>Ascomycota</taxon>
        <taxon>Pezizomycotina</taxon>
        <taxon>Leotiomycetes</taxon>
        <taxon>Helotiales</taxon>
        <taxon>Ploettnerulaceae</taxon>
        <taxon>Cadophora</taxon>
    </lineage>
</organism>
<comment type="caution">
    <text evidence="2">The sequence shown here is derived from an EMBL/GenBank/DDBJ whole genome shotgun (WGS) entry which is preliminary data.</text>
</comment>
<reference evidence="2" key="1">
    <citation type="submission" date="2021-02" db="EMBL/GenBank/DDBJ databases">
        <title>Genome sequence Cadophora malorum strain M34.</title>
        <authorList>
            <person name="Stefanovic E."/>
            <person name="Vu D."/>
            <person name="Scully C."/>
            <person name="Dijksterhuis J."/>
            <person name="Roader J."/>
            <person name="Houbraken J."/>
        </authorList>
    </citation>
    <scope>NUCLEOTIDE SEQUENCE</scope>
    <source>
        <strain evidence="2">M34</strain>
    </source>
</reference>
<dbReference type="InterPro" id="IPR027443">
    <property type="entry name" value="IPNS-like_sf"/>
</dbReference>
<dbReference type="OrthoDB" id="288590at2759"/>
<dbReference type="Proteomes" id="UP000664132">
    <property type="component" value="Unassembled WGS sequence"/>
</dbReference>
<dbReference type="InterPro" id="IPR050231">
    <property type="entry name" value="Iron_ascorbate_oxido_reductase"/>
</dbReference>
<evidence type="ECO:0000313" key="3">
    <source>
        <dbReference type="Proteomes" id="UP000664132"/>
    </source>
</evidence>
<sequence>MAIISSVKSFSLKLSRKHRKSSSEDPNDKRPALKPVLLPKVHPEHQVALSEQGWTTVGLDEKPRDALYDSYQELLRASQAFFDLPDDYKQTFKTQHGSEEGWSRVKGEKEFITLRTIQNAPNELKDAASKYWAEAGALLNGTLGKVAESLDLPAEALTVFSKPCATLGDEETATMLRLFRYEGFEGSQSKVVAEPHADLGLLSFVIGDKPGLEVMDNRANFWFPIEQSYESPKGSLLVGRQLERLSNARYCAGGHRVRSYPNSASKPQTSSDSRSGWRHSIVFVMRAHLSVPINTDELTTDITGSFSKPLKGITARDFFDEIHSAHFNINTGVEEREEQRRRLAEQEKYLTTGK</sequence>
<dbReference type="SUPFAM" id="SSF51197">
    <property type="entry name" value="Clavaminate synthase-like"/>
    <property type="match status" value="1"/>
</dbReference>
<name>A0A8H8BTJ6_9HELO</name>
<comment type="similarity">
    <text evidence="1">Belongs to the iron/ascorbate-dependent oxidoreductase family.</text>
</comment>
<proteinExistence type="inferred from homology"/>
<accession>A0A8H8BTJ6</accession>
<evidence type="ECO:0000256" key="1">
    <source>
        <dbReference type="ARBA" id="ARBA00008056"/>
    </source>
</evidence>
<keyword evidence="3" id="KW-1185">Reference proteome</keyword>
<dbReference type="Gene3D" id="2.60.120.330">
    <property type="entry name" value="B-lactam Antibiotic, Isopenicillin N Synthase, Chain"/>
    <property type="match status" value="1"/>
</dbReference>